<dbReference type="RefSeq" id="WP_102414976.1">
    <property type="nucleotide sequence ID" value="NZ_BMJD01000006.1"/>
</dbReference>
<dbReference type="PANTHER" id="PTHR48081">
    <property type="entry name" value="AB HYDROLASE SUPERFAMILY PROTEIN C4A8.06C"/>
    <property type="match status" value="1"/>
</dbReference>
<accession>A0A9W5X4K6</accession>
<comment type="caution">
    <text evidence="4">The sequence shown here is derived from an EMBL/GenBank/DDBJ whole genome shotgun (WGS) entry which is preliminary data.</text>
</comment>
<keyword evidence="2 4" id="KW-0378">Hydrolase</keyword>
<evidence type="ECO:0000313" key="5">
    <source>
        <dbReference type="Proteomes" id="UP000621492"/>
    </source>
</evidence>
<reference evidence="4" key="1">
    <citation type="journal article" date="2014" name="Int. J. Syst. Evol. Microbiol.">
        <title>Complete genome sequence of Corynebacterium casei LMG S-19264T (=DSM 44701T), isolated from a smear-ripened cheese.</title>
        <authorList>
            <consortium name="US DOE Joint Genome Institute (JGI-PGF)"/>
            <person name="Walter F."/>
            <person name="Albersmeier A."/>
            <person name="Kalinowski J."/>
            <person name="Ruckert C."/>
        </authorList>
    </citation>
    <scope>NUCLEOTIDE SEQUENCE</scope>
    <source>
        <strain evidence="4">CGMCC 1.15454</strain>
    </source>
</reference>
<evidence type="ECO:0000256" key="1">
    <source>
        <dbReference type="ARBA" id="ARBA00010515"/>
    </source>
</evidence>
<evidence type="ECO:0000256" key="2">
    <source>
        <dbReference type="ARBA" id="ARBA00022801"/>
    </source>
</evidence>
<dbReference type="SUPFAM" id="SSF53474">
    <property type="entry name" value="alpha/beta-Hydrolases"/>
    <property type="match status" value="1"/>
</dbReference>
<gene>
    <name evidence="4" type="ORF">GCM10011409_11830</name>
</gene>
<dbReference type="AlphaFoldDB" id="A0A9W5X4K6"/>
<dbReference type="EMBL" id="BMJD01000006">
    <property type="protein sequence ID" value="GGB36048.1"/>
    <property type="molecule type" value="Genomic_DNA"/>
</dbReference>
<sequence length="323" mass="36059">MPVNPKIQFFLDKLNALPKVPMDEIEPKAYRQMEKESIKDMPQLNVPVKKVENRVLQLEGRDIPIRVYTPNKGMAPYPGLVYYHGGGWVLGDLDSHDSVCRFLADSAACIVISVGYRLAPEHKFPAAVDDAYDALEWIAMHEADFAIDRNRIAVGGDSAGGNLAAVACIIAKERKAPEVCHQLLLYPSTGFKEEPPSLKENAEGYFLTLESMNWFRKHYFNRDDDMLHPYASPILYHDLSGLPSATILTAQYDPLRDVGKAYADELKANDVEVFYKNYDDLIHGFANFAGFVPEAKDALEDGARSLRNAFVLSVERTSAGDIS</sequence>
<dbReference type="InterPro" id="IPR029058">
    <property type="entry name" value="AB_hydrolase_fold"/>
</dbReference>
<evidence type="ECO:0000313" key="4">
    <source>
        <dbReference type="EMBL" id="GGB36048.1"/>
    </source>
</evidence>
<dbReference type="Proteomes" id="UP000621492">
    <property type="component" value="Unassembled WGS sequence"/>
</dbReference>
<dbReference type="FunFam" id="3.40.50.1820:FF:000089">
    <property type="entry name" value="Alpha/beta hydrolase"/>
    <property type="match status" value="1"/>
</dbReference>
<keyword evidence="5" id="KW-1185">Reference proteome</keyword>
<comment type="similarity">
    <text evidence="1">Belongs to the 'GDXG' lipolytic enzyme family.</text>
</comment>
<dbReference type="GO" id="GO:0016787">
    <property type="term" value="F:hydrolase activity"/>
    <property type="evidence" value="ECO:0007669"/>
    <property type="project" value="UniProtKB-KW"/>
</dbReference>
<organism evidence="4 5">
    <name type="scientific">Lentibacillus populi</name>
    <dbReference type="NCBI Taxonomy" id="1827502"/>
    <lineage>
        <taxon>Bacteria</taxon>
        <taxon>Bacillati</taxon>
        <taxon>Bacillota</taxon>
        <taxon>Bacilli</taxon>
        <taxon>Bacillales</taxon>
        <taxon>Bacillaceae</taxon>
        <taxon>Lentibacillus</taxon>
    </lineage>
</organism>
<protein>
    <submittedName>
        <fullName evidence="4">Alpha/beta hydrolase</fullName>
    </submittedName>
</protein>
<dbReference type="Gene3D" id="3.40.50.1820">
    <property type="entry name" value="alpha/beta hydrolase"/>
    <property type="match status" value="1"/>
</dbReference>
<dbReference type="Pfam" id="PF07859">
    <property type="entry name" value="Abhydrolase_3"/>
    <property type="match status" value="1"/>
</dbReference>
<dbReference type="InterPro" id="IPR013094">
    <property type="entry name" value="AB_hydrolase_3"/>
</dbReference>
<name>A0A9W5X4K6_9BACI</name>
<dbReference type="InterPro" id="IPR050300">
    <property type="entry name" value="GDXG_lipolytic_enzyme"/>
</dbReference>
<proteinExistence type="inferred from homology"/>
<feature type="domain" description="Alpha/beta hydrolase fold-3" evidence="3">
    <location>
        <begin position="80"/>
        <end position="286"/>
    </location>
</feature>
<evidence type="ECO:0000259" key="3">
    <source>
        <dbReference type="Pfam" id="PF07859"/>
    </source>
</evidence>
<dbReference type="PANTHER" id="PTHR48081:SF8">
    <property type="entry name" value="ALPHA_BETA HYDROLASE FOLD-3 DOMAIN-CONTAINING PROTEIN-RELATED"/>
    <property type="match status" value="1"/>
</dbReference>
<reference evidence="4" key="2">
    <citation type="submission" date="2020-09" db="EMBL/GenBank/DDBJ databases">
        <authorList>
            <person name="Sun Q."/>
            <person name="Zhou Y."/>
        </authorList>
    </citation>
    <scope>NUCLEOTIDE SEQUENCE</scope>
    <source>
        <strain evidence="4">CGMCC 1.15454</strain>
    </source>
</reference>